<name>A0A1R3G7H4_COCAP</name>
<dbReference type="EMBL" id="AWWV01015044">
    <property type="protein sequence ID" value="OMO54039.1"/>
    <property type="molecule type" value="Genomic_DNA"/>
</dbReference>
<dbReference type="PANTHER" id="PTHR47044">
    <property type="entry name" value="OS02G0276400 PROTEIN"/>
    <property type="match status" value="1"/>
</dbReference>
<dbReference type="SUPFAM" id="SSF52499">
    <property type="entry name" value="Isochorismatase-like hydrolases"/>
    <property type="match status" value="1"/>
</dbReference>
<evidence type="ECO:0000259" key="2">
    <source>
        <dbReference type="Pfam" id="PF00857"/>
    </source>
</evidence>
<gene>
    <name evidence="3" type="ORF">CCACVL1_28108</name>
</gene>
<sequence>MEVATAAASSVAFNAHMLSQPTAARTLNCNRSLTFHSPTSHRTSLSTNFLSSFPAAASVDGDFSGRKLRLAYLNPSSISRSKPKRGVITMGESMADKWKQTALLVIDMQKDYVLEDRLTRVKGGKAIVPNVIKAVEIARQHGILIVWVVREHDYF</sequence>
<comment type="similarity">
    <text evidence="1">Belongs to the isochorismatase family.</text>
</comment>
<dbReference type="Proteomes" id="UP000188268">
    <property type="component" value="Unassembled WGS sequence"/>
</dbReference>
<dbReference type="AlphaFoldDB" id="A0A1R3G7H4"/>
<evidence type="ECO:0000313" key="3">
    <source>
        <dbReference type="EMBL" id="OMO54039.1"/>
    </source>
</evidence>
<feature type="domain" description="Isochorismatase-like" evidence="2">
    <location>
        <begin position="101"/>
        <end position="153"/>
    </location>
</feature>
<keyword evidence="4" id="KW-1185">Reference proteome</keyword>
<proteinExistence type="inferred from homology"/>
<dbReference type="InterPro" id="IPR000868">
    <property type="entry name" value="Isochorismatase-like_dom"/>
</dbReference>
<organism evidence="3 4">
    <name type="scientific">Corchorus capsularis</name>
    <name type="common">Jute</name>
    <dbReference type="NCBI Taxonomy" id="210143"/>
    <lineage>
        <taxon>Eukaryota</taxon>
        <taxon>Viridiplantae</taxon>
        <taxon>Streptophyta</taxon>
        <taxon>Embryophyta</taxon>
        <taxon>Tracheophyta</taxon>
        <taxon>Spermatophyta</taxon>
        <taxon>Magnoliopsida</taxon>
        <taxon>eudicotyledons</taxon>
        <taxon>Gunneridae</taxon>
        <taxon>Pentapetalae</taxon>
        <taxon>rosids</taxon>
        <taxon>malvids</taxon>
        <taxon>Malvales</taxon>
        <taxon>Malvaceae</taxon>
        <taxon>Grewioideae</taxon>
        <taxon>Apeibeae</taxon>
        <taxon>Corchorus</taxon>
    </lineage>
</organism>
<feature type="non-terminal residue" evidence="3">
    <location>
        <position position="155"/>
    </location>
</feature>
<evidence type="ECO:0000313" key="4">
    <source>
        <dbReference type="Proteomes" id="UP000188268"/>
    </source>
</evidence>
<protein>
    <submittedName>
        <fullName evidence="3">Isochorismatase-like protein</fullName>
    </submittedName>
</protein>
<reference evidence="3 4" key="1">
    <citation type="submission" date="2013-09" db="EMBL/GenBank/DDBJ databases">
        <title>Corchorus capsularis genome sequencing.</title>
        <authorList>
            <person name="Alam M."/>
            <person name="Haque M.S."/>
            <person name="Islam M.S."/>
            <person name="Emdad E.M."/>
            <person name="Islam M.M."/>
            <person name="Ahmed B."/>
            <person name="Halim A."/>
            <person name="Hossen Q.M.M."/>
            <person name="Hossain M.Z."/>
            <person name="Ahmed R."/>
            <person name="Khan M.M."/>
            <person name="Islam R."/>
            <person name="Rashid M.M."/>
            <person name="Khan S.A."/>
            <person name="Rahman M.S."/>
            <person name="Alam M."/>
        </authorList>
    </citation>
    <scope>NUCLEOTIDE SEQUENCE [LARGE SCALE GENOMIC DNA]</scope>
    <source>
        <strain evidence="4">cv. CVL-1</strain>
        <tissue evidence="3">Whole seedling</tissue>
    </source>
</reference>
<evidence type="ECO:0000256" key="1">
    <source>
        <dbReference type="ARBA" id="ARBA00006336"/>
    </source>
</evidence>
<dbReference type="Gene3D" id="3.40.50.850">
    <property type="entry name" value="Isochorismatase-like"/>
    <property type="match status" value="1"/>
</dbReference>
<comment type="caution">
    <text evidence="3">The sequence shown here is derived from an EMBL/GenBank/DDBJ whole genome shotgun (WGS) entry which is preliminary data.</text>
</comment>
<accession>A0A1R3G7H4</accession>
<dbReference type="OrthoDB" id="1739143at2759"/>
<dbReference type="STRING" id="210143.A0A1R3G7H4"/>
<dbReference type="Pfam" id="PF00857">
    <property type="entry name" value="Isochorismatase"/>
    <property type="match status" value="1"/>
</dbReference>
<dbReference type="Gramene" id="OMO54039">
    <property type="protein sequence ID" value="OMO54039"/>
    <property type="gene ID" value="CCACVL1_28108"/>
</dbReference>
<dbReference type="InterPro" id="IPR036380">
    <property type="entry name" value="Isochorismatase-like_sf"/>
</dbReference>